<dbReference type="PANTHER" id="PTHR22916">
    <property type="entry name" value="GLYCOSYLTRANSFERASE"/>
    <property type="match status" value="1"/>
</dbReference>
<proteinExistence type="predicted"/>
<protein>
    <submittedName>
        <fullName evidence="2">Glycosyltransferase</fullName>
    </submittedName>
</protein>
<feature type="domain" description="Glycosyltransferase 2-like" evidence="1">
    <location>
        <begin position="8"/>
        <end position="132"/>
    </location>
</feature>
<gene>
    <name evidence="2" type="ORF">H6G68_09370</name>
</gene>
<evidence type="ECO:0000313" key="2">
    <source>
        <dbReference type="EMBL" id="MBD2691964.1"/>
    </source>
</evidence>
<dbReference type="InterPro" id="IPR029044">
    <property type="entry name" value="Nucleotide-diphossugar_trans"/>
</dbReference>
<sequence>MKNQLLVSVIIPVYNGEKYLAEAIENVKNQHYQPLEIIVIDDGSTDKTAEIAAELKDNIRYIYQKNSGPASARNRGIKIAKGDVIAFLDVDDIWSEDKLDVQANYLASNTSIEIVQGLIQQMKLSALTAGNQHIFEPLYKPYHYINLGSAIYRKSVFDKIGLFDETLKYAEDLDWFIRAWENGITKVALDQVSLFYRKHKDNMTDGKNLVQLGFVRIFKRHLDRARNKDNSQIDVLANVPIHEYLGIPPDNPKIL</sequence>
<dbReference type="Proteomes" id="UP000660381">
    <property type="component" value="Unassembled WGS sequence"/>
</dbReference>
<dbReference type="RefSeq" id="WP_190906387.1">
    <property type="nucleotide sequence ID" value="NZ_JACJTQ010000010.1"/>
</dbReference>
<dbReference type="PANTHER" id="PTHR22916:SF3">
    <property type="entry name" value="UDP-GLCNAC:BETAGAL BETA-1,3-N-ACETYLGLUCOSAMINYLTRANSFERASE-LIKE PROTEIN 1"/>
    <property type="match status" value="1"/>
</dbReference>
<dbReference type="InterPro" id="IPR001173">
    <property type="entry name" value="Glyco_trans_2-like"/>
</dbReference>
<keyword evidence="3" id="KW-1185">Reference proteome</keyword>
<accession>A0ABR8J288</accession>
<dbReference type="SUPFAM" id="SSF53448">
    <property type="entry name" value="Nucleotide-diphospho-sugar transferases"/>
    <property type="match status" value="1"/>
</dbReference>
<dbReference type="EMBL" id="JACJTQ010000010">
    <property type="protein sequence ID" value="MBD2691964.1"/>
    <property type="molecule type" value="Genomic_DNA"/>
</dbReference>
<dbReference type="Gene3D" id="3.90.550.10">
    <property type="entry name" value="Spore Coat Polysaccharide Biosynthesis Protein SpsA, Chain A"/>
    <property type="match status" value="1"/>
</dbReference>
<evidence type="ECO:0000313" key="3">
    <source>
        <dbReference type="Proteomes" id="UP000660381"/>
    </source>
</evidence>
<comment type="caution">
    <text evidence="2">The sequence shown here is derived from an EMBL/GenBank/DDBJ whole genome shotgun (WGS) entry which is preliminary data.</text>
</comment>
<evidence type="ECO:0000259" key="1">
    <source>
        <dbReference type="Pfam" id="PF00535"/>
    </source>
</evidence>
<organism evidence="2 3">
    <name type="scientific">Anabaena catenula FACHB-362</name>
    <dbReference type="NCBI Taxonomy" id="2692877"/>
    <lineage>
        <taxon>Bacteria</taxon>
        <taxon>Bacillati</taxon>
        <taxon>Cyanobacteriota</taxon>
        <taxon>Cyanophyceae</taxon>
        <taxon>Nostocales</taxon>
        <taxon>Nostocaceae</taxon>
        <taxon>Anabaena</taxon>
    </lineage>
</organism>
<name>A0ABR8J288_9NOST</name>
<dbReference type="Pfam" id="PF00535">
    <property type="entry name" value="Glycos_transf_2"/>
    <property type="match status" value="1"/>
</dbReference>
<reference evidence="2 3" key="1">
    <citation type="journal article" date="2020" name="ISME J.">
        <title>Comparative genomics reveals insights into cyanobacterial evolution and habitat adaptation.</title>
        <authorList>
            <person name="Chen M.Y."/>
            <person name="Teng W.K."/>
            <person name="Zhao L."/>
            <person name="Hu C.X."/>
            <person name="Zhou Y.K."/>
            <person name="Han B.P."/>
            <person name="Song L.R."/>
            <person name="Shu W.S."/>
        </authorList>
    </citation>
    <scope>NUCLEOTIDE SEQUENCE [LARGE SCALE GENOMIC DNA]</scope>
    <source>
        <strain evidence="2 3">FACHB-362</strain>
    </source>
</reference>